<comment type="caution">
    <text evidence="1">The sequence shown here is derived from an EMBL/GenBank/DDBJ whole genome shotgun (WGS) entry which is preliminary data.</text>
</comment>
<reference evidence="2" key="1">
    <citation type="submission" date="2015-03" db="EMBL/GenBank/DDBJ databases">
        <authorList>
            <consortium name="Pathogen Informatics"/>
        </authorList>
    </citation>
    <scope>NUCLEOTIDE SEQUENCE [LARGE SCALE GENOMIC DNA]</scope>
    <source>
        <strain evidence="2">N09902308</strain>
    </source>
</reference>
<evidence type="ECO:0000313" key="1">
    <source>
        <dbReference type="EMBL" id="COZ14487.1"/>
    </source>
</evidence>
<dbReference type="EMBL" id="CSBK01001788">
    <property type="protein sequence ID" value="COZ14487.1"/>
    <property type="molecule type" value="Genomic_DNA"/>
</dbReference>
<protein>
    <submittedName>
        <fullName evidence="1">Uncharacterized protein</fullName>
    </submittedName>
</protein>
<proteinExistence type="predicted"/>
<name>A0A916LDM5_MYCTX</name>
<evidence type="ECO:0000313" key="2">
    <source>
        <dbReference type="Proteomes" id="UP000039021"/>
    </source>
</evidence>
<gene>
    <name evidence="1" type="ORF">ERS007739_03439</name>
</gene>
<sequence length="134" mass="14250">MRNTSPRIDFDDTLTVISEGRGLATSTISSSGSAARAVARSAMSPATINRCLSRRRSRRRSIDSGIWMTNVIRSPSFRVTRGSRILTFALTLAIPPGPWEIGSIANSLPAMSANAAATRSGVTATSKNLRPNSS</sequence>
<accession>A0A916LDM5</accession>
<dbReference type="AlphaFoldDB" id="A0A916LDM5"/>
<dbReference type="Proteomes" id="UP000039021">
    <property type="component" value="Unassembled WGS sequence"/>
</dbReference>
<organism evidence="1 2">
    <name type="scientific">Mycobacterium tuberculosis</name>
    <dbReference type="NCBI Taxonomy" id="1773"/>
    <lineage>
        <taxon>Bacteria</taxon>
        <taxon>Bacillati</taxon>
        <taxon>Actinomycetota</taxon>
        <taxon>Actinomycetes</taxon>
        <taxon>Mycobacteriales</taxon>
        <taxon>Mycobacteriaceae</taxon>
        <taxon>Mycobacterium</taxon>
        <taxon>Mycobacterium tuberculosis complex</taxon>
    </lineage>
</organism>